<sequence length="56" mass="6381">MSLDKIGGGPRWIDQLVKFYKKIAEDPNIPVENLDKANDAILKCIEELRPLTRLTT</sequence>
<protein>
    <submittedName>
        <fullName evidence="1">Uncharacterized protein</fullName>
    </submittedName>
</protein>
<name>A0A6M3M1H2_9ZZZZ</name>
<organism evidence="1">
    <name type="scientific">viral metagenome</name>
    <dbReference type="NCBI Taxonomy" id="1070528"/>
    <lineage>
        <taxon>unclassified sequences</taxon>
        <taxon>metagenomes</taxon>
        <taxon>organismal metagenomes</taxon>
    </lineage>
</organism>
<gene>
    <name evidence="1" type="ORF">MM171A01633_0011</name>
</gene>
<evidence type="ECO:0000313" key="1">
    <source>
        <dbReference type="EMBL" id="QJA98698.1"/>
    </source>
</evidence>
<reference evidence="1" key="1">
    <citation type="submission" date="2020-03" db="EMBL/GenBank/DDBJ databases">
        <title>The deep terrestrial virosphere.</title>
        <authorList>
            <person name="Holmfeldt K."/>
            <person name="Nilsson E."/>
            <person name="Simone D."/>
            <person name="Lopez-Fernandez M."/>
            <person name="Wu X."/>
            <person name="de Brujin I."/>
            <person name="Lundin D."/>
            <person name="Andersson A."/>
            <person name="Bertilsson S."/>
            <person name="Dopson M."/>
        </authorList>
    </citation>
    <scope>NUCLEOTIDE SEQUENCE</scope>
    <source>
        <strain evidence="1">MM171A01633</strain>
    </source>
</reference>
<proteinExistence type="predicted"/>
<dbReference type="EMBL" id="MT143601">
    <property type="protein sequence ID" value="QJA98698.1"/>
    <property type="molecule type" value="Genomic_DNA"/>
</dbReference>
<dbReference type="AlphaFoldDB" id="A0A6M3M1H2"/>
<accession>A0A6M3M1H2</accession>